<dbReference type="Proteomes" id="UP000019149">
    <property type="component" value="Unassembled WGS sequence"/>
</dbReference>
<evidence type="ECO:0000313" key="2">
    <source>
        <dbReference type="EMBL" id="EUB64713.1"/>
    </source>
</evidence>
<feature type="region of interest" description="Disordered" evidence="1">
    <location>
        <begin position="28"/>
        <end position="47"/>
    </location>
</feature>
<comment type="caution">
    <text evidence="2">The sequence shown here is derived from an EMBL/GenBank/DDBJ whole genome shotgun (WGS) entry which is preliminary data.</text>
</comment>
<dbReference type="KEGG" id="egl:EGR_00663"/>
<dbReference type="AlphaFoldDB" id="W6UTU8"/>
<sequence length="65" mass="6982">MLVAAKRPPSQSAGDAAQQSVRGYVMGTHPARIPGENPPWESNAIPTSFFPWNDVKRENGAMATS</sequence>
<dbReference type="RefSeq" id="XP_024355909.1">
    <property type="nucleotide sequence ID" value="XM_024489912.1"/>
</dbReference>
<evidence type="ECO:0000256" key="1">
    <source>
        <dbReference type="SAM" id="MobiDB-lite"/>
    </source>
</evidence>
<gene>
    <name evidence="2" type="ORF">EGR_00663</name>
</gene>
<proteinExistence type="predicted"/>
<dbReference type="GeneID" id="36336378"/>
<keyword evidence="3" id="KW-1185">Reference proteome</keyword>
<accession>W6UTU8</accession>
<name>W6UTU8_ECHGR</name>
<dbReference type="CTD" id="36336378"/>
<dbReference type="EMBL" id="APAU02000002">
    <property type="protein sequence ID" value="EUB64713.1"/>
    <property type="molecule type" value="Genomic_DNA"/>
</dbReference>
<protein>
    <submittedName>
        <fullName evidence="2">Uncharacterized protein</fullName>
    </submittedName>
</protein>
<organism evidence="2 3">
    <name type="scientific">Echinococcus granulosus</name>
    <name type="common">Hydatid tapeworm</name>
    <dbReference type="NCBI Taxonomy" id="6210"/>
    <lineage>
        <taxon>Eukaryota</taxon>
        <taxon>Metazoa</taxon>
        <taxon>Spiralia</taxon>
        <taxon>Lophotrochozoa</taxon>
        <taxon>Platyhelminthes</taxon>
        <taxon>Cestoda</taxon>
        <taxon>Eucestoda</taxon>
        <taxon>Cyclophyllidea</taxon>
        <taxon>Taeniidae</taxon>
        <taxon>Echinococcus</taxon>
        <taxon>Echinococcus granulosus group</taxon>
    </lineage>
</organism>
<evidence type="ECO:0000313" key="3">
    <source>
        <dbReference type="Proteomes" id="UP000019149"/>
    </source>
</evidence>
<reference evidence="2 3" key="1">
    <citation type="journal article" date="2013" name="Nat. Genet.">
        <title>The genome of the hydatid tapeworm Echinococcus granulosus.</title>
        <authorList>
            <person name="Zheng H."/>
            <person name="Zhang W."/>
            <person name="Zhang L."/>
            <person name="Zhang Z."/>
            <person name="Li J."/>
            <person name="Lu G."/>
            <person name="Zhu Y."/>
            <person name="Wang Y."/>
            <person name="Huang Y."/>
            <person name="Liu J."/>
            <person name="Kang H."/>
            <person name="Chen J."/>
            <person name="Wang L."/>
            <person name="Chen A."/>
            <person name="Yu S."/>
            <person name="Gao Z."/>
            <person name="Jin L."/>
            <person name="Gu W."/>
            <person name="Wang Z."/>
            <person name="Zhao L."/>
            <person name="Shi B."/>
            <person name="Wen H."/>
            <person name="Lin R."/>
            <person name="Jones M.K."/>
            <person name="Brejova B."/>
            <person name="Vinar T."/>
            <person name="Zhao G."/>
            <person name="McManus D.P."/>
            <person name="Chen Z."/>
            <person name="Zhou Y."/>
            <person name="Wang S."/>
        </authorList>
    </citation>
    <scope>NUCLEOTIDE SEQUENCE [LARGE SCALE GENOMIC DNA]</scope>
</reference>